<accession>A0AAW0XPN7</accession>
<dbReference type="GO" id="GO:0008046">
    <property type="term" value="F:axon guidance receptor activity"/>
    <property type="evidence" value="ECO:0007669"/>
    <property type="project" value="TreeGrafter"/>
</dbReference>
<dbReference type="InterPro" id="IPR003599">
    <property type="entry name" value="Ig_sub"/>
</dbReference>
<comment type="caution">
    <text evidence="6">The sequence shown here is derived from an EMBL/GenBank/DDBJ whole genome shotgun (WGS) entry which is preliminary data.</text>
</comment>
<feature type="region of interest" description="Disordered" evidence="4">
    <location>
        <begin position="306"/>
        <end position="326"/>
    </location>
</feature>
<feature type="domain" description="Ig-like" evidence="5">
    <location>
        <begin position="4"/>
        <end position="236"/>
    </location>
</feature>
<feature type="compositionally biased region" description="Basic and acidic residues" evidence="4">
    <location>
        <begin position="146"/>
        <end position="160"/>
    </location>
</feature>
<feature type="compositionally biased region" description="Polar residues" evidence="4">
    <location>
        <begin position="427"/>
        <end position="441"/>
    </location>
</feature>
<dbReference type="SUPFAM" id="SSF48726">
    <property type="entry name" value="Immunoglobulin"/>
    <property type="match status" value="1"/>
</dbReference>
<evidence type="ECO:0000256" key="1">
    <source>
        <dbReference type="ARBA" id="ARBA00022729"/>
    </source>
</evidence>
<evidence type="ECO:0000256" key="3">
    <source>
        <dbReference type="ARBA" id="ARBA00023319"/>
    </source>
</evidence>
<evidence type="ECO:0000256" key="4">
    <source>
        <dbReference type="SAM" id="MobiDB-lite"/>
    </source>
</evidence>
<evidence type="ECO:0000259" key="5">
    <source>
        <dbReference type="PROSITE" id="PS50835"/>
    </source>
</evidence>
<dbReference type="Pfam" id="PF13927">
    <property type="entry name" value="Ig_3"/>
    <property type="match status" value="1"/>
</dbReference>
<dbReference type="SMART" id="SM00408">
    <property type="entry name" value="IGc2"/>
    <property type="match status" value="1"/>
</dbReference>
<dbReference type="GO" id="GO:0005886">
    <property type="term" value="C:plasma membrane"/>
    <property type="evidence" value="ECO:0007669"/>
    <property type="project" value="TreeGrafter"/>
</dbReference>
<dbReference type="InterPro" id="IPR050958">
    <property type="entry name" value="Cell_Adh-Cytoskel_Orgn"/>
</dbReference>
<dbReference type="EMBL" id="JARKIK010000017">
    <property type="protein sequence ID" value="KAK8746550.1"/>
    <property type="molecule type" value="Genomic_DNA"/>
</dbReference>
<feature type="compositionally biased region" description="Low complexity" evidence="4">
    <location>
        <begin position="169"/>
        <end position="185"/>
    </location>
</feature>
<feature type="non-terminal residue" evidence="6">
    <location>
        <position position="1"/>
    </location>
</feature>
<dbReference type="InterPro" id="IPR007110">
    <property type="entry name" value="Ig-like_dom"/>
</dbReference>
<feature type="compositionally biased region" description="Low complexity" evidence="4">
    <location>
        <begin position="78"/>
        <end position="95"/>
    </location>
</feature>
<dbReference type="Proteomes" id="UP001445076">
    <property type="component" value="Unassembled WGS sequence"/>
</dbReference>
<dbReference type="PANTHER" id="PTHR45080:SF8">
    <property type="entry name" value="IG-LIKE DOMAIN-CONTAINING PROTEIN"/>
    <property type="match status" value="1"/>
</dbReference>
<feature type="compositionally biased region" description="Polar residues" evidence="4">
    <location>
        <begin position="309"/>
        <end position="321"/>
    </location>
</feature>
<dbReference type="AlphaFoldDB" id="A0AAW0XPN7"/>
<dbReference type="Gene3D" id="2.60.40.10">
    <property type="entry name" value="Immunoglobulins"/>
    <property type="match status" value="2"/>
</dbReference>
<evidence type="ECO:0000313" key="6">
    <source>
        <dbReference type="EMBL" id="KAK8746550.1"/>
    </source>
</evidence>
<evidence type="ECO:0000313" key="7">
    <source>
        <dbReference type="Proteomes" id="UP001445076"/>
    </source>
</evidence>
<feature type="compositionally biased region" description="Basic residues" evidence="4">
    <location>
        <begin position="129"/>
        <end position="140"/>
    </location>
</feature>
<dbReference type="InterPro" id="IPR036179">
    <property type="entry name" value="Ig-like_dom_sf"/>
</dbReference>
<gene>
    <name evidence="6" type="ORF">OTU49_017077</name>
</gene>
<reference evidence="6 7" key="1">
    <citation type="journal article" date="2024" name="BMC Genomics">
        <title>Genome assembly of redclaw crayfish (Cherax quadricarinatus) provides insights into its immune adaptation and hypoxia tolerance.</title>
        <authorList>
            <person name="Liu Z."/>
            <person name="Zheng J."/>
            <person name="Li H."/>
            <person name="Fang K."/>
            <person name="Wang S."/>
            <person name="He J."/>
            <person name="Zhou D."/>
            <person name="Weng S."/>
            <person name="Chi M."/>
            <person name="Gu Z."/>
            <person name="He J."/>
            <person name="Li F."/>
            <person name="Wang M."/>
        </authorList>
    </citation>
    <scope>NUCLEOTIDE SEQUENCE [LARGE SCALE GENOMIC DNA]</scope>
    <source>
        <strain evidence="6">ZL_2023a</strain>
    </source>
</reference>
<feature type="compositionally biased region" description="Basic residues" evidence="4">
    <location>
        <begin position="55"/>
        <end position="77"/>
    </location>
</feature>
<dbReference type="InterPro" id="IPR013783">
    <property type="entry name" value="Ig-like_fold"/>
</dbReference>
<feature type="compositionally biased region" description="Polar residues" evidence="4">
    <location>
        <begin position="451"/>
        <end position="464"/>
    </location>
</feature>
<name>A0AAW0XPN7_CHEQU</name>
<feature type="region of interest" description="Disordered" evidence="4">
    <location>
        <begin position="425"/>
        <end position="471"/>
    </location>
</feature>
<keyword evidence="2" id="KW-1015">Disulfide bond</keyword>
<dbReference type="PANTHER" id="PTHR45080">
    <property type="entry name" value="CONTACTIN 5"/>
    <property type="match status" value="1"/>
</dbReference>
<organism evidence="6 7">
    <name type="scientific">Cherax quadricarinatus</name>
    <name type="common">Australian red claw crayfish</name>
    <dbReference type="NCBI Taxonomy" id="27406"/>
    <lineage>
        <taxon>Eukaryota</taxon>
        <taxon>Metazoa</taxon>
        <taxon>Ecdysozoa</taxon>
        <taxon>Arthropoda</taxon>
        <taxon>Crustacea</taxon>
        <taxon>Multicrustacea</taxon>
        <taxon>Malacostraca</taxon>
        <taxon>Eumalacostraca</taxon>
        <taxon>Eucarida</taxon>
        <taxon>Decapoda</taxon>
        <taxon>Pleocyemata</taxon>
        <taxon>Astacidea</taxon>
        <taxon>Parastacoidea</taxon>
        <taxon>Parastacidae</taxon>
        <taxon>Cherax</taxon>
    </lineage>
</organism>
<dbReference type="GO" id="GO:0050808">
    <property type="term" value="P:synapse organization"/>
    <property type="evidence" value="ECO:0007669"/>
    <property type="project" value="TreeGrafter"/>
</dbReference>
<dbReference type="GO" id="GO:0043025">
    <property type="term" value="C:neuronal cell body"/>
    <property type="evidence" value="ECO:0007669"/>
    <property type="project" value="TreeGrafter"/>
</dbReference>
<dbReference type="SMART" id="SM00409">
    <property type="entry name" value="IG"/>
    <property type="match status" value="1"/>
</dbReference>
<dbReference type="GO" id="GO:0007156">
    <property type="term" value="P:homophilic cell adhesion via plasma membrane adhesion molecules"/>
    <property type="evidence" value="ECO:0007669"/>
    <property type="project" value="TreeGrafter"/>
</dbReference>
<feature type="region of interest" description="Disordered" evidence="4">
    <location>
        <begin position="55"/>
        <end position="202"/>
    </location>
</feature>
<keyword evidence="7" id="KW-1185">Reference proteome</keyword>
<sequence>GAAPSVSRLQDDSVVENYNLTLECSVQGTPLPQVLWYKNDTLITSSSRNIRVRTRPRNLRRRKVKRPRSSTLRRRRNSSAVSRSSPWVVGRPVGGPRRRQIRRRLGEPEAPGRGSHSVATAAAEEVAGRRGKLLARRARRQGPASREPRRRPSPEIEPRHPGRRRRPNDSSSDSIASGTSSSNNKGNKRARRPEVKEKKVLVSQLTMRSATEGDAGVYKCVAKSVAGEASAQAMIRVVPHVLKGLRASDARRKKFIQLSLAAGTMTWLFFPQCTTGAPLVVTDPESACSRAGRYCKSQLSRAVKKHTTLTRSKMSTKSASRSLGAVATNLSSQEQGVSLDKGATSQLVTHPHRTRLLAPLYASCPTIYNSSSSQREPQYSPNTQWTHPHCQWPSTEPFLRTPSLAPYNQGSGSFGFSSCQPRPFPSYQAQRTLGTPLFNLNSSSHTSSHSNARNPPSVNHSKQPYNEKSRT</sequence>
<dbReference type="GO" id="GO:0030424">
    <property type="term" value="C:axon"/>
    <property type="evidence" value="ECO:0007669"/>
    <property type="project" value="TreeGrafter"/>
</dbReference>
<evidence type="ECO:0000256" key="2">
    <source>
        <dbReference type="ARBA" id="ARBA00023157"/>
    </source>
</evidence>
<keyword evidence="1" id="KW-0732">Signal</keyword>
<keyword evidence="3" id="KW-0393">Immunoglobulin domain</keyword>
<proteinExistence type="predicted"/>
<dbReference type="PROSITE" id="PS50835">
    <property type="entry name" value="IG_LIKE"/>
    <property type="match status" value="1"/>
</dbReference>
<dbReference type="InterPro" id="IPR003598">
    <property type="entry name" value="Ig_sub2"/>
</dbReference>
<protein>
    <recommendedName>
        <fullName evidence="5">Ig-like domain-containing protein</fullName>
    </recommendedName>
</protein>